<protein>
    <submittedName>
        <fullName evidence="4">Outer membrane beta-barrel protein</fullName>
    </submittedName>
</protein>
<feature type="domain" description="Outer membrane protein beta-barrel" evidence="3">
    <location>
        <begin position="10"/>
        <end position="176"/>
    </location>
</feature>
<dbReference type="InterPro" id="IPR027385">
    <property type="entry name" value="Beta-barrel_OMP"/>
</dbReference>
<evidence type="ECO:0000256" key="1">
    <source>
        <dbReference type="ARBA" id="ARBA00022729"/>
    </source>
</evidence>
<comment type="caution">
    <text evidence="4">The sequence shown here is derived from an EMBL/GenBank/DDBJ whole genome shotgun (WGS) entry which is preliminary data.</text>
</comment>
<dbReference type="RefSeq" id="WP_208058663.1">
    <property type="nucleotide sequence ID" value="NZ_JAGDYP010000004.1"/>
</dbReference>
<evidence type="ECO:0000313" key="4">
    <source>
        <dbReference type="EMBL" id="MBO1884116.1"/>
    </source>
</evidence>
<keyword evidence="1 2" id="KW-0732">Signal</keyword>
<dbReference type="Pfam" id="PF13505">
    <property type="entry name" value="OMP_b-brl"/>
    <property type="match status" value="1"/>
</dbReference>
<gene>
    <name evidence="4" type="ORF">J4N46_06735</name>
</gene>
<dbReference type="InterPro" id="IPR011250">
    <property type="entry name" value="OMP/PagP_B-barrel"/>
</dbReference>
<dbReference type="SUPFAM" id="SSF56925">
    <property type="entry name" value="OMPA-like"/>
    <property type="match status" value="1"/>
</dbReference>
<evidence type="ECO:0000259" key="3">
    <source>
        <dbReference type="Pfam" id="PF13505"/>
    </source>
</evidence>
<evidence type="ECO:0000313" key="5">
    <source>
        <dbReference type="Proteomes" id="UP000681610"/>
    </source>
</evidence>
<sequence length="183" mass="19600">MKKILFLVGLLFTVATASAQAVLDKGGLQLNGKLGISGWGVPVAIGVDYGITPEITVGGELSARFYNTTGYKFVEEDFGYGVKIRRAKPTDFTHSIFGIFANGNYHFHKLFKLPSQVDVYAGASLGFFVASNPSGYEGSSFSGFGWGIQTGGRYFFTDKFGVLLEIGGGLVGHEIKAGVTYKL</sequence>
<dbReference type="Gene3D" id="2.40.160.20">
    <property type="match status" value="1"/>
</dbReference>
<evidence type="ECO:0000256" key="2">
    <source>
        <dbReference type="SAM" id="SignalP"/>
    </source>
</evidence>
<dbReference type="EMBL" id="JAGDYP010000004">
    <property type="protein sequence ID" value="MBO1884116.1"/>
    <property type="molecule type" value="Genomic_DNA"/>
</dbReference>
<feature type="signal peptide" evidence="2">
    <location>
        <begin position="1"/>
        <end position="19"/>
    </location>
</feature>
<keyword evidence="5" id="KW-1185">Reference proteome</keyword>
<accession>A0ABS3PXP6</accession>
<feature type="chain" id="PRO_5045402594" evidence="2">
    <location>
        <begin position="20"/>
        <end position="183"/>
    </location>
</feature>
<name>A0ABS3PXP6_9FLAO</name>
<organism evidence="4 5">
    <name type="scientific">Capnocytophaga bilenii</name>
    <dbReference type="NCBI Taxonomy" id="2819369"/>
    <lineage>
        <taxon>Bacteria</taxon>
        <taxon>Pseudomonadati</taxon>
        <taxon>Bacteroidota</taxon>
        <taxon>Flavobacteriia</taxon>
        <taxon>Flavobacteriales</taxon>
        <taxon>Flavobacteriaceae</taxon>
        <taxon>Capnocytophaga</taxon>
    </lineage>
</organism>
<proteinExistence type="predicted"/>
<dbReference type="Proteomes" id="UP000681610">
    <property type="component" value="Unassembled WGS sequence"/>
</dbReference>
<reference evidence="4 5" key="1">
    <citation type="submission" date="2021-03" db="EMBL/GenBank/DDBJ databases">
        <title>Isolation and description of Capnocytophaga bilenii sp. nov., a novel Capnocytophaga species, isolated from a gingivitis subject.</title>
        <authorList>
            <person name="Antezack A."/>
            <person name="Monnet-Corti V."/>
            <person name="La Scola B."/>
        </authorList>
    </citation>
    <scope>NUCLEOTIDE SEQUENCE [LARGE SCALE GENOMIC DNA]</scope>
    <source>
        <strain evidence="4 5">Marseille-Q4570</strain>
    </source>
</reference>